<keyword evidence="1" id="KW-1133">Transmembrane helix</keyword>
<protein>
    <submittedName>
        <fullName evidence="2">Uncharacterized protein</fullName>
    </submittedName>
</protein>
<dbReference type="eggNOG" id="ENOG5033YYZ">
    <property type="taxonomic scope" value="Bacteria"/>
</dbReference>
<dbReference type="HOGENOM" id="CLU_2450875_0_0_9"/>
<proteinExistence type="predicted"/>
<dbReference type="EMBL" id="AEPW01000096">
    <property type="protein sequence ID" value="EFU75640.1"/>
    <property type="molecule type" value="Genomic_DNA"/>
</dbReference>
<comment type="caution">
    <text evidence="2">The sequence shown here is derived from an EMBL/GenBank/DDBJ whole genome shotgun (WGS) entry which is preliminary data.</text>
</comment>
<dbReference type="AlphaFoldDB" id="E6LRB9"/>
<accession>E6LRB9</accession>
<evidence type="ECO:0000313" key="3">
    <source>
        <dbReference type="Proteomes" id="UP000003434"/>
    </source>
</evidence>
<evidence type="ECO:0000256" key="1">
    <source>
        <dbReference type="SAM" id="Phobius"/>
    </source>
</evidence>
<sequence>MDRKANILVSILWVITSALDIVIFFVNTLNIREKVTMAVLFLYSVSVAYEGIRSIILGTNIGKNMVIFRLIVGIISIILQSVVLIRYFR</sequence>
<reference evidence="2 3" key="1">
    <citation type="submission" date="2010-12" db="EMBL/GenBank/DDBJ databases">
        <authorList>
            <person name="Muzny D."/>
            <person name="Qin X."/>
            <person name="Deng J."/>
            <person name="Jiang H."/>
            <person name="Liu Y."/>
            <person name="Qu J."/>
            <person name="Song X.-Z."/>
            <person name="Zhang L."/>
            <person name="Thornton R."/>
            <person name="Coyle M."/>
            <person name="Francisco L."/>
            <person name="Jackson L."/>
            <person name="Javaid M."/>
            <person name="Korchina V."/>
            <person name="Kovar C."/>
            <person name="Mata R."/>
            <person name="Mathew T."/>
            <person name="Ngo R."/>
            <person name="Nguyen L."/>
            <person name="Nguyen N."/>
            <person name="Okwuonu G."/>
            <person name="Ongeri F."/>
            <person name="Pham C."/>
            <person name="Simmons D."/>
            <person name="Wilczek-Boney K."/>
            <person name="Hale W."/>
            <person name="Jakkamsetti A."/>
            <person name="Pham P."/>
            <person name="Ruth R."/>
            <person name="San Lucas F."/>
            <person name="Warren J."/>
            <person name="Zhang J."/>
            <person name="Zhao Z."/>
            <person name="Zhou C."/>
            <person name="Zhu D."/>
            <person name="Lee S."/>
            <person name="Bess C."/>
            <person name="Blankenburg K."/>
            <person name="Forbes L."/>
            <person name="Fu Q."/>
            <person name="Gubbala S."/>
            <person name="Hirani K."/>
            <person name="Jayaseelan J.C."/>
            <person name="Lara F."/>
            <person name="Munidasa M."/>
            <person name="Palculict T."/>
            <person name="Patil S."/>
            <person name="Pu L.-L."/>
            <person name="Saada N."/>
            <person name="Tang L."/>
            <person name="Weissenberger G."/>
            <person name="Zhu Y."/>
            <person name="Hemphill L."/>
            <person name="Shang Y."/>
            <person name="Youmans B."/>
            <person name="Ayvaz T."/>
            <person name="Ross M."/>
            <person name="Santibanez J."/>
            <person name="Aqrawi P."/>
            <person name="Gross S."/>
            <person name="Joshi V."/>
            <person name="Fowler G."/>
            <person name="Nazareth L."/>
            <person name="Reid J."/>
            <person name="Worley K."/>
            <person name="Petrosino J."/>
            <person name="Highlander S."/>
            <person name="Gibbs R."/>
        </authorList>
    </citation>
    <scope>NUCLEOTIDE SEQUENCE [LARGE SCALE GENOMIC DNA]</scope>
    <source>
        <strain evidence="2 3">DSM 3986</strain>
    </source>
</reference>
<dbReference type="Proteomes" id="UP000003434">
    <property type="component" value="Unassembled WGS sequence"/>
</dbReference>
<keyword evidence="1" id="KW-0472">Membrane</keyword>
<evidence type="ECO:0000313" key="2">
    <source>
        <dbReference type="EMBL" id="EFU75640.1"/>
    </source>
</evidence>
<feature type="transmembrane region" description="Helical" evidence="1">
    <location>
        <begin position="38"/>
        <end position="61"/>
    </location>
</feature>
<name>E6LRB9_9FIRM</name>
<feature type="transmembrane region" description="Helical" evidence="1">
    <location>
        <begin position="67"/>
        <end position="88"/>
    </location>
</feature>
<feature type="transmembrane region" description="Helical" evidence="1">
    <location>
        <begin position="6"/>
        <end position="26"/>
    </location>
</feature>
<dbReference type="RefSeq" id="WP_008752264.1">
    <property type="nucleotide sequence ID" value="NZ_GL622296.1"/>
</dbReference>
<gene>
    <name evidence="2" type="ORF">HMPREF0381_2504</name>
</gene>
<organism evidence="2 3">
    <name type="scientific">Lachnoanaerobaculum saburreum DSM 3986</name>
    <dbReference type="NCBI Taxonomy" id="887325"/>
    <lineage>
        <taxon>Bacteria</taxon>
        <taxon>Bacillati</taxon>
        <taxon>Bacillota</taxon>
        <taxon>Clostridia</taxon>
        <taxon>Lachnospirales</taxon>
        <taxon>Lachnospiraceae</taxon>
        <taxon>Lachnoanaerobaculum</taxon>
    </lineage>
</organism>
<keyword evidence="1" id="KW-0812">Transmembrane</keyword>